<accession>A0AA42LSI5</accession>
<dbReference type="Proteomes" id="UP001161094">
    <property type="component" value="Unassembled WGS sequence"/>
</dbReference>
<organism evidence="1 2">
    <name type="scientific">Achromobacter spanius</name>
    <dbReference type="NCBI Taxonomy" id="217203"/>
    <lineage>
        <taxon>Bacteria</taxon>
        <taxon>Pseudomonadati</taxon>
        <taxon>Pseudomonadota</taxon>
        <taxon>Betaproteobacteria</taxon>
        <taxon>Burkholderiales</taxon>
        <taxon>Alcaligenaceae</taxon>
        <taxon>Achromobacter</taxon>
    </lineage>
</organism>
<sequence>MDDRKLGPVHFAGALTNGWLRHTCRFKVVDLGPGGTQSGEVVYRADFLEQAQEAYIAACEAAGIVHGTLRIFRCADWAAYA</sequence>
<dbReference type="AlphaFoldDB" id="A0AA42LSI5"/>
<proteinExistence type="predicted"/>
<gene>
    <name evidence="1" type="ORF">N5D93_22795</name>
</gene>
<comment type="caution">
    <text evidence="1">The sequence shown here is derived from an EMBL/GenBank/DDBJ whole genome shotgun (WGS) entry which is preliminary data.</text>
</comment>
<reference evidence="1" key="1">
    <citation type="submission" date="2022-09" db="EMBL/GenBank/DDBJ databases">
        <title>Intensive care unit water sources are persistently colonized with multi-drug resistant bacteria and are the site of extensive horizontal gene transfer of antibiotic resistance genes.</title>
        <authorList>
            <person name="Diorio-Toth L."/>
        </authorList>
    </citation>
    <scope>NUCLEOTIDE SEQUENCE</scope>
    <source>
        <strain evidence="1">GD03843</strain>
    </source>
</reference>
<evidence type="ECO:0000313" key="2">
    <source>
        <dbReference type="Proteomes" id="UP001161094"/>
    </source>
</evidence>
<dbReference type="RefSeq" id="WP_279996633.1">
    <property type="nucleotide sequence ID" value="NZ_JAOCDZ010000018.1"/>
</dbReference>
<protein>
    <submittedName>
        <fullName evidence="1">Uncharacterized protein</fullName>
    </submittedName>
</protein>
<dbReference type="EMBL" id="JAOCDZ010000018">
    <property type="protein sequence ID" value="MDH0738664.1"/>
    <property type="molecule type" value="Genomic_DNA"/>
</dbReference>
<name>A0AA42LSI5_9BURK</name>
<evidence type="ECO:0000313" key="1">
    <source>
        <dbReference type="EMBL" id="MDH0738664.1"/>
    </source>
</evidence>